<reference evidence="8 9" key="1">
    <citation type="submission" date="2019-02" db="EMBL/GenBank/DDBJ databases">
        <title>Deep-cultivation of Planctomycetes and their phenomic and genomic characterization uncovers novel biology.</title>
        <authorList>
            <person name="Wiegand S."/>
            <person name="Jogler M."/>
            <person name="Boedeker C."/>
            <person name="Pinto D."/>
            <person name="Vollmers J."/>
            <person name="Rivas-Marin E."/>
            <person name="Kohn T."/>
            <person name="Peeters S.H."/>
            <person name="Heuer A."/>
            <person name="Rast P."/>
            <person name="Oberbeckmann S."/>
            <person name="Bunk B."/>
            <person name="Jeske O."/>
            <person name="Meyerdierks A."/>
            <person name="Storesund J.E."/>
            <person name="Kallscheuer N."/>
            <person name="Luecker S."/>
            <person name="Lage O.M."/>
            <person name="Pohl T."/>
            <person name="Merkel B.J."/>
            <person name="Hornburger P."/>
            <person name="Mueller R.-W."/>
            <person name="Bruemmer F."/>
            <person name="Labrenz M."/>
            <person name="Spormann A.M."/>
            <person name="Op den Camp H."/>
            <person name="Overmann J."/>
            <person name="Amann R."/>
            <person name="Jetten M.S.M."/>
            <person name="Mascher T."/>
            <person name="Medema M.H."/>
            <person name="Devos D.P."/>
            <person name="Kaster A.-K."/>
            <person name="Ovreas L."/>
            <person name="Rohde M."/>
            <person name="Galperin M.Y."/>
            <person name="Jogler C."/>
        </authorList>
    </citation>
    <scope>NUCLEOTIDE SEQUENCE [LARGE SCALE GENOMIC DNA]</scope>
    <source>
        <strain evidence="8 9">Q31a</strain>
    </source>
</reference>
<evidence type="ECO:0000313" key="8">
    <source>
        <dbReference type="EMBL" id="QDV27791.1"/>
    </source>
</evidence>
<comment type="subcellular location">
    <subcellularLocation>
        <location evidence="1">Cell membrane</location>
        <topology evidence="1">Peripheral membrane protein</topology>
    </subcellularLocation>
</comment>
<dbReference type="EC" id="3.6.3.-" evidence="8"/>
<dbReference type="Pfam" id="PF00005">
    <property type="entry name" value="ABC_tran"/>
    <property type="match status" value="1"/>
</dbReference>
<dbReference type="RefSeq" id="WP_145085726.1">
    <property type="nucleotide sequence ID" value="NZ_CP036298.1"/>
</dbReference>
<keyword evidence="2" id="KW-0813">Transport</keyword>
<gene>
    <name evidence="8" type="primary">cmpD_1</name>
    <name evidence="8" type="ORF">Q31a_61840</name>
</gene>
<feature type="domain" description="ABC transporter" evidence="7">
    <location>
        <begin position="5"/>
        <end position="238"/>
    </location>
</feature>
<dbReference type="EMBL" id="CP036298">
    <property type="protein sequence ID" value="QDV27791.1"/>
    <property type="molecule type" value="Genomic_DNA"/>
</dbReference>
<dbReference type="GO" id="GO:0005886">
    <property type="term" value="C:plasma membrane"/>
    <property type="evidence" value="ECO:0007669"/>
    <property type="project" value="UniProtKB-SubCell"/>
</dbReference>
<keyword evidence="8" id="KW-0378">Hydrolase</keyword>
<keyword evidence="6" id="KW-0472">Membrane</keyword>
<organism evidence="8 9">
    <name type="scientific">Aureliella helgolandensis</name>
    <dbReference type="NCBI Taxonomy" id="2527968"/>
    <lineage>
        <taxon>Bacteria</taxon>
        <taxon>Pseudomonadati</taxon>
        <taxon>Planctomycetota</taxon>
        <taxon>Planctomycetia</taxon>
        <taxon>Pirellulales</taxon>
        <taxon>Pirellulaceae</taxon>
        <taxon>Aureliella</taxon>
    </lineage>
</organism>
<dbReference type="KEGG" id="ahel:Q31a_61840"/>
<evidence type="ECO:0000256" key="2">
    <source>
        <dbReference type="ARBA" id="ARBA00022448"/>
    </source>
</evidence>
<dbReference type="InterPro" id="IPR017871">
    <property type="entry name" value="ABC_transporter-like_CS"/>
</dbReference>
<dbReference type="OrthoDB" id="2151853at2"/>
<name>A0A518GGR6_9BACT</name>
<dbReference type="GO" id="GO:0015112">
    <property type="term" value="F:nitrate transmembrane transporter activity"/>
    <property type="evidence" value="ECO:0007669"/>
    <property type="project" value="InterPro"/>
</dbReference>
<proteinExistence type="predicted"/>
<dbReference type="PANTHER" id="PTHR42788:SF7">
    <property type="entry name" value="NITRATE ABC TRANSPORTER ATP-BINDING PROTEIN"/>
    <property type="match status" value="1"/>
</dbReference>
<dbReference type="Proteomes" id="UP000318017">
    <property type="component" value="Chromosome"/>
</dbReference>
<dbReference type="AlphaFoldDB" id="A0A518GGR6"/>
<evidence type="ECO:0000256" key="3">
    <source>
        <dbReference type="ARBA" id="ARBA00022475"/>
    </source>
</evidence>
<dbReference type="SMART" id="SM00382">
    <property type="entry name" value="AAA"/>
    <property type="match status" value="1"/>
</dbReference>
<dbReference type="PROSITE" id="PS50893">
    <property type="entry name" value="ABC_TRANSPORTER_2"/>
    <property type="match status" value="1"/>
</dbReference>
<evidence type="ECO:0000256" key="5">
    <source>
        <dbReference type="ARBA" id="ARBA00022840"/>
    </source>
</evidence>
<keyword evidence="5 8" id="KW-0067">ATP-binding</keyword>
<dbReference type="InterPro" id="IPR027417">
    <property type="entry name" value="P-loop_NTPase"/>
</dbReference>
<sequence length="282" mass="31510">MAGFVEMFKLGKTYDTPHGPAVIVEDFSLNMQQGEYVCLLGHSGCGKSTVLTMVAGLNSISHGGVIIDNREIDGPGPDRGIVFQSPCLMPWMTAFENVMLGVKQVYPHGTRQQRHDIVAYYLNLVGLGDSLHKNAGELSQGMQQRVGIARAFALKPRMLLLDEPFGMLDSLTRMELQEILQEILTRDRITTLMITHDVDEALFMSDRVVMMTNGPRARVGAVFEMPFERPRERADVLAHPEYYALREKMISFLEEQDHKKQQKSIEELAAKRAAAAQTTVAS</sequence>
<dbReference type="Gene3D" id="3.40.50.300">
    <property type="entry name" value="P-loop containing nucleotide triphosphate hydrolases"/>
    <property type="match status" value="1"/>
</dbReference>
<dbReference type="PROSITE" id="PS00211">
    <property type="entry name" value="ABC_TRANSPORTER_1"/>
    <property type="match status" value="1"/>
</dbReference>
<keyword evidence="3" id="KW-1003">Cell membrane</keyword>
<accession>A0A518GGR6</accession>
<dbReference type="InterPro" id="IPR050166">
    <property type="entry name" value="ABC_transporter_ATP-bind"/>
</dbReference>
<dbReference type="CDD" id="cd03293">
    <property type="entry name" value="ABC_NrtD_SsuB_transporters"/>
    <property type="match status" value="1"/>
</dbReference>
<dbReference type="GO" id="GO:0005524">
    <property type="term" value="F:ATP binding"/>
    <property type="evidence" value="ECO:0007669"/>
    <property type="project" value="UniProtKB-KW"/>
</dbReference>
<keyword evidence="9" id="KW-1185">Reference proteome</keyword>
<dbReference type="InterPro" id="IPR003439">
    <property type="entry name" value="ABC_transporter-like_ATP-bd"/>
</dbReference>
<dbReference type="InterPro" id="IPR003593">
    <property type="entry name" value="AAA+_ATPase"/>
</dbReference>
<protein>
    <submittedName>
        <fullName evidence="8">Bicarbonate transport ATP-binding protein CmpD</fullName>
        <ecNumber evidence="8">3.6.3.-</ecNumber>
    </submittedName>
</protein>
<keyword evidence="4" id="KW-0547">Nucleotide-binding</keyword>
<evidence type="ECO:0000313" key="9">
    <source>
        <dbReference type="Proteomes" id="UP000318017"/>
    </source>
</evidence>
<dbReference type="PANTHER" id="PTHR42788">
    <property type="entry name" value="TAURINE IMPORT ATP-BINDING PROTEIN-RELATED"/>
    <property type="match status" value="1"/>
</dbReference>
<evidence type="ECO:0000256" key="6">
    <source>
        <dbReference type="ARBA" id="ARBA00023136"/>
    </source>
</evidence>
<evidence type="ECO:0000256" key="4">
    <source>
        <dbReference type="ARBA" id="ARBA00022741"/>
    </source>
</evidence>
<dbReference type="GO" id="GO:0016887">
    <property type="term" value="F:ATP hydrolysis activity"/>
    <property type="evidence" value="ECO:0007669"/>
    <property type="project" value="InterPro"/>
</dbReference>
<evidence type="ECO:0000256" key="1">
    <source>
        <dbReference type="ARBA" id="ARBA00004202"/>
    </source>
</evidence>
<dbReference type="InterPro" id="IPR005890">
    <property type="entry name" value="NO3_transporter_ATP-bd-like"/>
</dbReference>
<evidence type="ECO:0000259" key="7">
    <source>
        <dbReference type="PROSITE" id="PS50893"/>
    </source>
</evidence>
<dbReference type="NCBIfam" id="TIGR01184">
    <property type="entry name" value="ntrCD"/>
    <property type="match status" value="1"/>
</dbReference>
<dbReference type="SUPFAM" id="SSF52540">
    <property type="entry name" value="P-loop containing nucleoside triphosphate hydrolases"/>
    <property type="match status" value="1"/>
</dbReference>